<keyword evidence="3" id="KW-1185">Reference proteome</keyword>
<gene>
    <name evidence="2" type="ORF">EJB05_21078</name>
</gene>
<comment type="caution">
    <text evidence="2">The sequence shown here is derived from an EMBL/GenBank/DDBJ whole genome shotgun (WGS) entry which is preliminary data.</text>
</comment>
<sequence length="590" mass="64657">NRDRRENERGSTRNLLRSSASHAFYLRGLPPRFGILFPAPNSPARWAPCDRSPVTAPPSPSTHLVRRTPPLAPLLSPLEEEEGGENSGALPNRGQPHLIAVKKMVEDTSSSPDTAELSGHVAHKNVFYDKDIVEIKLADTIDSDKYGGYFVKDVCIDEGTLFHQKISEEKQIDRRSSPNFGCQMTEANNELIYWKKDDASKPEAIVPVDLSPGCRNEKQYSTGKEYDDHDGGISTDYIAGDPGEKKISLQELLLLESAEESRLASTTKCESGEKQNHLHEESVSQVYINDTHEIQAVVPETNEHVSSDASSMMSKDHGAALDVKKPNQIDRHNPFIDHRSMVVEDALEPQCSVPTITDDAFTEPVYTGSKTDSFSSVVSGSTGLNEVRTADSGVDAAISSNSDIQSSEKSEDDCENLASKAIVVVDEAAVIASSSPNNVEPSDLNGENQEKCDFDSVPDVHDFNQIVEEDGTDLDNAVRNSSTLAHAGSAVMQTLSEGPKSASRTSNDDPYEWNFFGPSIMSAPVSNSGHIAYSGNISLRSDSSTTSTRSFAFPVLQREWISSPVRMAKAERRHVRRRLGWRKGLICCKF</sequence>
<dbReference type="EMBL" id="RWGY01000011">
    <property type="protein sequence ID" value="TVU29508.1"/>
    <property type="molecule type" value="Genomic_DNA"/>
</dbReference>
<dbReference type="OrthoDB" id="1911032at2759"/>
<dbReference type="Proteomes" id="UP000324897">
    <property type="component" value="Chromosome 1"/>
</dbReference>
<dbReference type="InterPro" id="IPR040378">
    <property type="entry name" value="BASL"/>
</dbReference>
<evidence type="ECO:0000313" key="3">
    <source>
        <dbReference type="Proteomes" id="UP000324897"/>
    </source>
</evidence>
<dbReference type="GO" id="GO:0009786">
    <property type="term" value="P:regulation of asymmetric cell division"/>
    <property type="evidence" value="ECO:0007669"/>
    <property type="project" value="InterPro"/>
</dbReference>
<organism evidence="2 3">
    <name type="scientific">Eragrostis curvula</name>
    <name type="common">weeping love grass</name>
    <dbReference type="NCBI Taxonomy" id="38414"/>
    <lineage>
        <taxon>Eukaryota</taxon>
        <taxon>Viridiplantae</taxon>
        <taxon>Streptophyta</taxon>
        <taxon>Embryophyta</taxon>
        <taxon>Tracheophyta</taxon>
        <taxon>Spermatophyta</taxon>
        <taxon>Magnoliopsida</taxon>
        <taxon>Liliopsida</taxon>
        <taxon>Poales</taxon>
        <taxon>Poaceae</taxon>
        <taxon>PACMAD clade</taxon>
        <taxon>Chloridoideae</taxon>
        <taxon>Eragrostideae</taxon>
        <taxon>Eragrostidinae</taxon>
        <taxon>Eragrostis</taxon>
    </lineage>
</organism>
<dbReference type="Gramene" id="TVU29508">
    <property type="protein sequence ID" value="TVU29508"/>
    <property type="gene ID" value="EJB05_21078"/>
</dbReference>
<reference evidence="2 3" key="1">
    <citation type="journal article" date="2019" name="Sci. Rep.">
        <title>A high-quality genome of Eragrostis curvula grass provides insights into Poaceae evolution and supports new strategies to enhance forage quality.</title>
        <authorList>
            <person name="Carballo J."/>
            <person name="Santos B.A.C.M."/>
            <person name="Zappacosta D."/>
            <person name="Garbus I."/>
            <person name="Selva J.P."/>
            <person name="Gallo C.A."/>
            <person name="Diaz A."/>
            <person name="Albertini E."/>
            <person name="Caccamo M."/>
            <person name="Echenique V."/>
        </authorList>
    </citation>
    <scope>NUCLEOTIDE SEQUENCE [LARGE SCALE GENOMIC DNA]</scope>
    <source>
        <strain evidence="3">cv. Victoria</strain>
        <tissue evidence="2">Leaf</tissue>
    </source>
</reference>
<evidence type="ECO:0000256" key="1">
    <source>
        <dbReference type="SAM" id="MobiDB-lite"/>
    </source>
</evidence>
<name>A0A5J9V204_9POAL</name>
<dbReference type="PANTHER" id="PTHR33914:SF2">
    <property type="entry name" value="OS02G0582100 PROTEIN"/>
    <property type="match status" value="1"/>
</dbReference>
<protein>
    <submittedName>
        <fullName evidence="2">Uncharacterized protein</fullName>
    </submittedName>
</protein>
<dbReference type="PANTHER" id="PTHR33914">
    <property type="entry name" value="18S PRE-RIBOSOMAL ASSEMBLY PROTEIN GAR2-LIKE PROTEIN"/>
    <property type="match status" value="1"/>
</dbReference>
<accession>A0A5J9V204</accession>
<proteinExistence type="predicted"/>
<feature type="non-terminal residue" evidence="2">
    <location>
        <position position="1"/>
    </location>
</feature>
<evidence type="ECO:0000313" key="2">
    <source>
        <dbReference type="EMBL" id="TVU29508.1"/>
    </source>
</evidence>
<dbReference type="AlphaFoldDB" id="A0A5J9V204"/>
<feature type="region of interest" description="Disordered" evidence="1">
    <location>
        <begin position="48"/>
        <end position="94"/>
    </location>
</feature>